<dbReference type="RefSeq" id="WP_090840403.1">
    <property type="nucleotide sequence ID" value="NZ_CANLBQ010000006.1"/>
</dbReference>
<dbReference type="EMBL" id="FORM01000006">
    <property type="protein sequence ID" value="SFJ32955.1"/>
    <property type="molecule type" value="Genomic_DNA"/>
</dbReference>
<gene>
    <name evidence="1" type="ORF">SAMN05443431_106129</name>
</gene>
<dbReference type="AlphaFoldDB" id="A0A1I3QGV7"/>
<evidence type="ECO:0000313" key="1">
    <source>
        <dbReference type="EMBL" id="SFJ32955.1"/>
    </source>
</evidence>
<evidence type="ECO:0000313" key="2">
    <source>
        <dbReference type="Proteomes" id="UP000199559"/>
    </source>
</evidence>
<reference evidence="2" key="1">
    <citation type="submission" date="2016-10" db="EMBL/GenBank/DDBJ databases">
        <authorList>
            <person name="Varghese N."/>
            <person name="Submissions S."/>
        </authorList>
    </citation>
    <scope>NUCLEOTIDE SEQUENCE [LARGE SCALE GENOMIC DNA]</scope>
    <source>
        <strain evidence="2">DSM 28881</strain>
    </source>
</reference>
<dbReference type="Proteomes" id="UP000199559">
    <property type="component" value="Unassembled WGS sequence"/>
</dbReference>
<name>A0A1I3QGV7_9FLAO</name>
<dbReference type="STRING" id="1144750.SAMN05443431_106129"/>
<organism evidence="1 2">
    <name type="scientific">Olleya namhaensis</name>
    <dbReference type="NCBI Taxonomy" id="1144750"/>
    <lineage>
        <taxon>Bacteria</taxon>
        <taxon>Pseudomonadati</taxon>
        <taxon>Bacteroidota</taxon>
        <taxon>Flavobacteriia</taxon>
        <taxon>Flavobacteriales</taxon>
        <taxon>Flavobacteriaceae</taxon>
    </lineage>
</organism>
<proteinExistence type="predicted"/>
<keyword evidence="2" id="KW-1185">Reference proteome</keyword>
<accession>A0A1I3QGV7</accession>
<protein>
    <submittedName>
        <fullName evidence="1">Uncharacterized protein</fullName>
    </submittedName>
</protein>
<sequence length="66" mass="7834">MKTEQELIKEITDLTFKIEKNYPELYALLQEDPSTIPSMEHPEINPTVLQDYLNTLKEHIEHHKSK</sequence>